<dbReference type="Gene3D" id="1.10.101.10">
    <property type="entry name" value="PGBD-like superfamily/PGBD"/>
    <property type="match status" value="1"/>
</dbReference>
<dbReference type="NCBIfam" id="TIGR02869">
    <property type="entry name" value="spore_SleB"/>
    <property type="match status" value="1"/>
</dbReference>
<dbReference type="Proteomes" id="UP001519289">
    <property type="component" value="Unassembled WGS sequence"/>
</dbReference>
<feature type="chain" id="PRO_5045284669" description="Spore cortex-lytic enzyme" evidence="9">
    <location>
        <begin position="26"/>
        <end position="230"/>
    </location>
</feature>
<dbReference type="InterPro" id="IPR014224">
    <property type="entry name" value="Spore_cortex_SleB"/>
</dbReference>
<evidence type="ECO:0000256" key="5">
    <source>
        <dbReference type="ARBA" id="ARBA00022801"/>
    </source>
</evidence>
<evidence type="ECO:0000259" key="10">
    <source>
        <dbReference type="Pfam" id="PF01471"/>
    </source>
</evidence>
<feature type="domain" description="Cell wall hydrolase SleB" evidence="11">
    <location>
        <begin position="131"/>
        <end position="229"/>
    </location>
</feature>
<feature type="domain" description="Peptidoglycan binding-like" evidence="10">
    <location>
        <begin position="36"/>
        <end position="92"/>
    </location>
</feature>
<dbReference type="InterPro" id="IPR011105">
    <property type="entry name" value="Cell_wall_hydrolase_SleB"/>
</dbReference>
<evidence type="ECO:0000313" key="13">
    <source>
        <dbReference type="Proteomes" id="UP001519289"/>
    </source>
</evidence>
<dbReference type="InterPro" id="IPR036365">
    <property type="entry name" value="PGBD-like_sf"/>
</dbReference>
<evidence type="ECO:0000256" key="1">
    <source>
        <dbReference type="ARBA" id="ARBA00007010"/>
    </source>
</evidence>
<keyword evidence="5 12" id="KW-0378">Hydrolase</keyword>
<dbReference type="Pfam" id="PF07486">
    <property type="entry name" value="Hydrolase_2"/>
    <property type="match status" value="1"/>
</dbReference>
<dbReference type="GO" id="GO:0008745">
    <property type="term" value="F:N-acetylmuramoyl-L-alanine amidase activity"/>
    <property type="evidence" value="ECO:0007669"/>
    <property type="project" value="UniProtKB-EC"/>
</dbReference>
<comment type="similarity">
    <text evidence="1">Belongs to the SleB family.</text>
</comment>
<feature type="signal peptide" evidence="9">
    <location>
        <begin position="1"/>
        <end position="25"/>
    </location>
</feature>
<proteinExistence type="inferred from homology"/>
<dbReference type="SUPFAM" id="SSF47090">
    <property type="entry name" value="PGBD-like"/>
    <property type="match status" value="1"/>
</dbReference>
<evidence type="ECO:0000259" key="11">
    <source>
        <dbReference type="Pfam" id="PF07486"/>
    </source>
</evidence>
<evidence type="ECO:0000256" key="6">
    <source>
        <dbReference type="ARBA" id="ARBA00022969"/>
    </source>
</evidence>
<evidence type="ECO:0000256" key="7">
    <source>
        <dbReference type="ARBA" id="ARBA00023316"/>
    </source>
</evidence>
<dbReference type="Gene3D" id="1.10.10.2520">
    <property type="entry name" value="Cell wall hydrolase SleB, domain 1"/>
    <property type="match status" value="1"/>
</dbReference>
<organism evidence="12 13">
    <name type="scientific">Symbiobacterium terraclitae</name>
    <dbReference type="NCBI Taxonomy" id="557451"/>
    <lineage>
        <taxon>Bacteria</taxon>
        <taxon>Bacillati</taxon>
        <taxon>Bacillota</taxon>
        <taxon>Clostridia</taxon>
        <taxon>Eubacteriales</taxon>
        <taxon>Symbiobacteriaceae</taxon>
        <taxon>Symbiobacterium</taxon>
    </lineage>
</organism>
<evidence type="ECO:0000256" key="4">
    <source>
        <dbReference type="ARBA" id="ARBA00022729"/>
    </source>
</evidence>
<sequence length="230" mass="24527">MATRALAAAIVAVLLVITFPWNAQAQARATLRWGSRGNDVCVAQRRLKAWGYYTGAVDCIYGRQTYAAVTLFQKRNGLTVDGVVGPETWAALGYWGGAPGGAATAQTTAAAGSREGERDLLARVVSAEARGEPYEGQVAVAAVILNRVRDSRFPNTLAGVVYQAHAFESVTNGTIYAPATSSAIRAAQDALNGWDPSGGALFFWNPQKASSGWIWTRPIIKRIGNHVFAK</sequence>
<comment type="caution">
    <text evidence="12">The sequence shown here is derived from an EMBL/GenBank/DDBJ whole genome shotgun (WGS) entry which is preliminary data.</text>
</comment>
<evidence type="ECO:0000256" key="9">
    <source>
        <dbReference type="SAM" id="SignalP"/>
    </source>
</evidence>
<evidence type="ECO:0000313" key="12">
    <source>
        <dbReference type="EMBL" id="MBP2017040.1"/>
    </source>
</evidence>
<dbReference type="RefSeq" id="WP_209465192.1">
    <property type="nucleotide sequence ID" value="NZ_JAGGLG010000002.1"/>
</dbReference>
<evidence type="ECO:0000256" key="2">
    <source>
        <dbReference type="ARBA" id="ARBA00018364"/>
    </source>
</evidence>
<evidence type="ECO:0000256" key="8">
    <source>
        <dbReference type="NCBIfam" id="TIGR02869"/>
    </source>
</evidence>
<protein>
    <recommendedName>
        <fullName evidence="2 8">Spore cortex-lytic enzyme</fullName>
    </recommendedName>
</protein>
<keyword evidence="13" id="KW-1185">Reference proteome</keyword>
<dbReference type="EMBL" id="JAGGLG010000002">
    <property type="protein sequence ID" value="MBP2017040.1"/>
    <property type="molecule type" value="Genomic_DNA"/>
</dbReference>
<keyword evidence="6" id="KW-0749">Sporulation</keyword>
<name>A0ABS4JQ18_9FIRM</name>
<accession>A0ABS4JQ18</accession>
<dbReference type="InterPro" id="IPR042047">
    <property type="entry name" value="SleB_dom1"/>
</dbReference>
<keyword evidence="7" id="KW-0961">Cell wall biogenesis/degradation</keyword>
<gene>
    <name evidence="12" type="ORF">J2Z79_000414</name>
</gene>
<reference evidence="12 13" key="1">
    <citation type="submission" date="2021-03" db="EMBL/GenBank/DDBJ databases">
        <title>Genomic Encyclopedia of Type Strains, Phase IV (KMG-IV): sequencing the most valuable type-strain genomes for metagenomic binning, comparative biology and taxonomic classification.</title>
        <authorList>
            <person name="Goeker M."/>
        </authorList>
    </citation>
    <scope>NUCLEOTIDE SEQUENCE [LARGE SCALE GENOMIC DNA]</scope>
    <source>
        <strain evidence="12 13">DSM 27138</strain>
    </source>
</reference>
<keyword evidence="4 9" id="KW-0732">Signal</keyword>
<keyword evidence="3" id="KW-0309">Germination</keyword>
<evidence type="ECO:0000256" key="3">
    <source>
        <dbReference type="ARBA" id="ARBA00022544"/>
    </source>
</evidence>
<dbReference type="Pfam" id="PF01471">
    <property type="entry name" value="PG_binding_1"/>
    <property type="match status" value="1"/>
</dbReference>
<dbReference type="Gene3D" id="6.20.240.60">
    <property type="match status" value="1"/>
</dbReference>
<dbReference type="InterPro" id="IPR002477">
    <property type="entry name" value="Peptidoglycan-bd-like"/>
</dbReference>
<dbReference type="InterPro" id="IPR036366">
    <property type="entry name" value="PGBDSf"/>
</dbReference>